<dbReference type="InterPro" id="IPR029071">
    <property type="entry name" value="Ubiquitin-like_domsf"/>
</dbReference>
<dbReference type="GO" id="GO:0050821">
    <property type="term" value="P:protein stabilization"/>
    <property type="evidence" value="ECO:0007669"/>
    <property type="project" value="TreeGrafter"/>
</dbReference>
<dbReference type="InterPro" id="IPR036533">
    <property type="entry name" value="BAG_dom_sf"/>
</dbReference>
<dbReference type="InterPro" id="IPR039773">
    <property type="entry name" value="BAG_chaperone_regulator"/>
</dbReference>
<evidence type="ECO:0000313" key="3">
    <source>
        <dbReference type="EMBL" id="KAK1327191.1"/>
    </source>
</evidence>
<reference evidence="3" key="1">
    <citation type="journal article" date="2023" name="Nat. Commun.">
        <title>Diploid and tetraploid genomes of Acorus and the evolution of monocots.</title>
        <authorList>
            <person name="Ma L."/>
            <person name="Liu K.W."/>
            <person name="Li Z."/>
            <person name="Hsiao Y.Y."/>
            <person name="Qi Y."/>
            <person name="Fu T."/>
            <person name="Tang G.D."/>
            <person name="Zhang D."/>
            <person name="Sun W.H."/>
            <person name="Liu D.K."/>
            <person name="Li Y."/>
            <person name="Chen G.Z."/>
            <person name="Liu X.D."/>
            <person name="Liao X.Y."/>
            <person name="Jiang Y.T."/>
            <person name="Yu X."/>
            <person name="Hao Y."/>
            <person name="Huang J."/>
            <person name="Zhao X.W."/>
            <person name="Ke S."/>
            <person name="Chen Y.Y."/>
            <person name="Wu W.L."/>
            <person name="Hsu J.L."/>
            <person name="Lin Y.F."/>
            <person name="Huang M.D."/>
            <person name="Li C.Y."/>
            <person name="Huang L."/>
            <person name="Wang Z.W."/>
            <person name="Zhao X."/>
            <person name="Zhong W.Y."/>
            <person name="Peng D.H."/>
            <person name="Ahmad S."/>
            <person name="Lan S."/>
            <person name="Zhang J.S."/>
            <person name="Tsai W.C."/>
            <person name="Van de Peer Y."/>
            <person name="Liu Z.J."/>
        </authorList>
    </citation>
    <scope>NUCLEOTIDE SEQUENCE</scope>
    <source>
        <strain evidence="3">CP</strain>
    </source>
</reference>
<organism evidence="3 4">
    <name type="scientific">Acorus calamus</name>
    <name type="common">Sweet flag</name>
    <dbReference type="NCBI Taxonomy" id="4465"/>
    <lineage>
        <taxon>Eukaryota</taxon>
        <taxon>Viridiplantae</taxon>
        <taxon>Streptophyta</taxon>
        <taxon>Embryophyta</taxon>
        <taxon>Tracheophyta</taxon>
        <taxon>Spermatophyta</taxon>
        <taxon>Magnoliopsida</taxon>
        <taxon>Liliopsida</taxon>
        <taxon>Acoraceae</taxon>
        <taxon>Acorus</taxon>
    </lineage>
</organism>
<dbReference type="SMART" id="SM00213">
    <property type="entry name" value="UBQ"/>
    <property type="match status" value="1"/>
</dbReference>
<dbReference type="PANTHER" id="PTHR12329:SF17">
    <property type="entry name" value="OS04G0619900 PROTEIN"/>
    <property type="match status" value="1"/>
</dbReference>
<dbReference type="EMBL" id="JAUJYO010000001">
    <property type="protein sequence ID" value="KAK1327191.1"/>
    <property type="molecule type" value="Genomic_DNA"/>
</dbReference>
<gene>
    <name evidence="3" type="primary">BAG3</name>
    <name evidence="3" type="ORF">QJS10_CPA01g00527</name>
</gene>
<dbReference type="Pfam" id="PF00240">
    <property type="entry name" value="ubiquitin"/>
    <property type="match status" value="1"/>
</dbReference>
<dbReference type="SUPFAM" id="SSF63491">
    <property type="entry name" value="BAG domain"/>
    <property type="match status" value="1"/>
</dbReference>
<keyword evidence="1" id="KW-0143">Chaperone</keyword>
<dbReference type="PROSITE" id="PS50053">
    <property type="entry name" value="UBIQUITIN_2"/>
    <property type="match status" value="1"/>
</dbReference>
<comment type="caution">
    <text evidence="3">The sequence shown here is derived from an EMBL/GenBank/DDBJ whole genome shotgun (WGS) entry which is preliminary data.</text>
</comment>
<dbReference type="Gene3D" id="1.20.58.120">
    <property type="entry name" value="BAG domain"/>
    <property type="match status" value="1"/>
</dbReference>
<dbReference type="GO" id="GO:0000774">
    <property type="term" value="F:adenyl-nucleotide exchange factor activity"/>
    <property type="evidence" value="ECO:0007669"/>
    <property type="project" value="TreeGrafter"/>
</dbReference>
<dbReference type="Pfam" id="PF02179">
    <property type="entry name" value="BAG"/>
    <property type="match status" value="1"/>
</dbReference>
<feature type="domain" description="Ubiquitin-like" evidence="2">
    <location>
        <begin position="48"/>
        <end position="118"/>
    </location>
</feature>
<reference evidence="3" key="2">
    <citation type="submission" date="2023-06" db="EMBL/GenBank/DDBJ databases">
        <authorList>
            <person name="Ma L."/>
            <person name="Liu K.-W."/>
            <person name="Li Z."/>
            <person name="Hsiao Y.-Y."/>
            <person name="Qi Y."/>
            <person name="Fu T."/>
            <person name="Tang G."/>
            <person name="Zhang D."/>
            <person name="Sun W.-H."/>
            <person name="Liu D.-K."/>
            <person name="Li Y."/>
            <person name="Chen G.-Z."/>
            <person name="Liu X.-D."/>
            <person name="Liao X.-Y."/>
            <person name="Jiang Y.-T."/>
            <person name="Yu X."/>
            <person name="Hao Y."/>
            <person name="Huang J."/>
            <person name="Zhao X.-W."/>
            <person name="Ke S."/>
            <person name="Chen Y.-Y."/>
            <person name="Wu W.-L."/>
            <person name="Hsu J.-L."/>
            <person name="Lin Y.-F."/>
            <person name="Huang M.-D."/>
            <person name="Li C.-Y."/>
            <person name="Huang L."/>
            <person name="Wang Z.-W."/>
            <person name="Zhao X."/>
            <person name="Zhong W.-Y."/>
            <person name="Peng D.-H."/>
            <person name="Ahmad S."/>
            <person name="Lan S."/>
            <person name="Zhang J.-S."/>
            <person name="Tsai W.-C."/>
            <person name="Van De Peer Y."/>
            <person name="Liu Z.-J."/>
        </authorList>
    </citation>
    <scope>NUCLEOTIDE SEQUENCE</scope>
    <source>
        <strain evidence="3">CP</strain>
        <tissue evidence="3">Leaves</tissue>
    </source>
</reference>
<accession>A0AAV9FP19</accession>
<dbReference type="Gene3D" id="3.10.20.90">
    <property type="entry name" value="Phosphatidylinositol 3-kinase Catalytic Subunit, Chain A, domain 1"/>
    <property type="match status" value="1"/>
</dbReference>
<dbReference type="GO" id="GO:0005737">
    <property type="term" value="C:cytoplasm"/>
    <property type="evidence" value="ECO:0007669"/>
    <property type="project" value="TreeGrafter"/>
</dbReference>
<protein>
    <submittedName>
        <fullName evidence="3">BAG family molecular chaperone regulator 3</fullName>
    </submittedName>
</protein>
<dbReference type="GO" id="GO:0051087">
    <property type="term" value="F:protein-folding chaperone binding"/>
    <property type="evidence" value="ECO:0007669"/>
    <property type="project" value="InterPro"/>
</dbReference>
<name>A0AAV9FP19_ACOCL</name>
<dbReference type="Proteomes" id="UP001180020">
    <property type="component" value="Unassembled WGS sequence"/>
</dbReference>
<dbReference type="InterPro" id="IPR000626">
    <property type="entry name" value="Ubiquitin-like_dom"/>
</dbReference>
<evidence type="ECO:0000259" key="2">
    <source>
        <dbReference type="PROSITE" id="PS50053"/>
    </source>
</evidence>
<evidence type="ECO:0000313" key="4">
    <source>
        <dbReference type="Proteomes" id="UP001180020"/>
    </source>
</evidence>
<dbReference type="AlphaFoldDB" id="A0AAV9FP19"/>
<dbReference type="PANTHER" id="PTHR12329">
    <property type="entry name" value="BCL2-ASSOCIATED ATHANOGENE"/>
    <property type="match status" value="1"/>
</dbReference>
<dbReference type="InterPro" id="IPR003103">
    <property type="entry name" value="BAG_domain"/>
</dbReference>
<dbReference type="SUPFAM" id="SSF54236">
    <property type="entry name" value="Ubiquitin-like"/>
    <property type="match status" value="1"/>
</dbReference>
<sequence length="262" mass="28734">MMMGSWINGGGRSEAEAKIEWELRPGGMLVQKRTDAAADAAATAAAKPNLRVRVVHGAARYEISVNSQSTFGELKKLLAAETGLEAGEQRLLFRGKERENRHYLDLCGVKNRSKIVLLEDPLSKERRFIEMRRNAKIQTAHRAFDDISSDIDKLADQVSAIEKSITSGIKVAEVQITTLIEMLMRQAIKLDSLCADGELSSLKNLQSKRVQKCVETLDMLKVSNASAKKPVVVTTDWETFDAAPCCYGTDGDNHGGDALGVL</sequence>
<keyword evidence="4" id="KW-1185">Reference proteome</keyword>
<proteinExistence type="predicted"/>
<evidence type="ECO:0000256" key="1">
    <source>
        <dbReference type="ARBA" id="ARBA00023186"/>
    </source>
</evidence>